<name>A0ABD0KH80_9CAEN</name>
<organism evidence="1 2">
    <name type="scientific">Batillaria attramentaria</name>
    <dbReference type="NCBI Taxonomy" id="370345"/>
    <lineage>
        <taxon>Eukaryota</taxon>
        <taxon>Metazoa</taxon>
        <taxon>Spiralia</taxon>
        <taxon>Lophotrochozoa</taxon>
        <taxon>Mollusca</taxon>
        <taxon>Gastropoda</taxon>
        <taxon>Caenogastropoda</taxon>
        <taxon>Sorbeoconcha</taxon>
        <taxon>Cerithioidea</taxon>
        <taxon>Batillariidae</taxon>
        <taxon>Batillaria</taxon>
    </lineage>
</organism>
<proteinExistence type="predicted"/>
<reference evidence="1 2" key="1">
    <citation type="journal article" date="2023" name="Sci. Data">
        <title>Genome assembly of the Korean intertidal mud-creeper Batillaria attramentaria.</title>
        <authorList>
            <person name="Patra A.K."/>
            <person name="Ho P.T."/>
            <person name="Jun S."/>
            <person name="Lee S.J."/>
            <person name="Kim Y."/>
            <person name="Won Y.J."/>
        </authorList>
    </citation>
    <scope>NUCLEOTIDE SEQUENCE [LARGE SCALE GENOMIC DNA]</scope>
    <source>
        <strain evidence="1">Wonlab-2016</strain>
    </source>
</reference>
<evidence type="ECO:0000313" key="1">
    <source>
        <dbReference type="EMBL" id="KAK7486514.1"/>
    </source>
</evidence>
<comment type="caution">
    <text evidence="1">The sequence shown here is derived from an EMBL/GenBank/DDBJ whole genome shotgun (WGS) entry which is preliminary data.</text>
</comment>
<keyword evidence="2" id="KW-1185">Reference proteome</keyword>
<dbReference type="Proteomes" id="UP001519460">
    <property type="component" value="Unassembled WGS sequence"/>
</dbReference>
<gene>
    <name evidence="1" type="ORF">BaRGS_00022180</name>
</gene>
<protein>
    <submittedName>
        <fullName evidence="1">Uncharacterized protein</fullName>
    </submittedName>
</protein>
<sequence length="93" mass="9739">MASDGNGGEKHCLSRFSLQAVSDDFDRNNECIGVSLNTDSVLLASSSQSQKTGKRGRDSVEAALPLSMGQPCAVTSDHLSVLILCTPSPLTDV</sequence>
<dbReference type="EMBL" id="JACVVK020000177">
    <property type="protein sequence ID" value="KAK7486514.1"/>
    <property type="molecule type" value="Genomic_DNA"/>
</dbReference>
<evidence type="ECO:0000313" key="2">
    <source>
        <dbReference type="Proteomes" id="UP001519460"/>
    </source>
</evidence>
<dbReference type="AlphaFoldDB" id="A0ABD0KH80"/>
<accession>A0ABD0KH80</accession>